<dbReference type="KEGG" id="slx:SLAV_25250"/>
<sequence>MNYCPACHRHLNGALACAGCGTPAEYLTVAPTPGPAVPPAPQPALAEVFADSLVVLSVPGEGRAGTRRRAVTQRRRRRTVLTVGLGLLLATGGSMAVARIVTDDGGVDRAAEVVLTDDAPKDPDPLPSLGGGPAAPSALPSAKAAAGRAKAAGAGGGPSGSAQPSSGASASAPGTAGPSQNAPGGGASVRPSNSGQPAPGPTGTAKQPGKPPEPSATKPAPTPTPKPTKSCVFWIFGCS</sequence>
<feature type="compositionally biased region" description="Pro residues" evidence="1">
    <location>
        <begin position="209"/>
        <end position="226"/>
    </location>
</feature>
<evidence type="ECO:0000313" key="3">
    <source>
        <dbReference type="EMBL" id="ATZ26844.1"/>
    </source>
</evidence>
<dbReference type="EMBL" id="CP024985">
    <property type="protein sequence ID" value="ATZ26844.1"/>
    <property type="molecule type" value="Genomic_DNA"/>
</dbReference>
<feature type="compositionally biased region" description="Low complexity" evidence="1">
    <location>
        <begin position="134"/>
        <end position="152"/>
    </location>
</feature>
<dbReference type="Proteomes" id="UP000231791">
    <property type="component" value="Chromosome"/>
</dbReference>
<keyword evidence="4" id="KW-1185">Reference proteome</keyword>
<evidence type="ECO:0000256" key="2">
    <source>
        <dbReference type="SAM" id="Phobius"/>
    </source>
</evidence>
<keyword evidence="2" id="KW-1133">Transmembrane helix</keyword>
<name>A0A2K8PJD5_STRLA</name>
<feature type="compositionally biased region" description="Low complexity" evidence="1">
    <location>
        <begin position="160"/>
        <end position="179"/>
    </location>
</feature>
<gene>
    <name evidence="3" type="ORF">SLAV_25250</name>
</gene>
<evidence type="ECO:0000313" key="4">
    <source>
        <dbReference type="Proteomes" id="UP000231791"/>
    </source>
</evidence>
<feature type="region of interest" description="Disordered" evidence="1">
    <location>
        <begin position="114"/>
        <end position="229"/>
    </location>
</feature>
<reference evidence="3 4" key="1">
    <citation type="submission" date="2017-11" db="EMBL/GenBank/DDBJ databases">
        <title>Complete genome sequence of Streptomyces lavendulae subsp. lavendulae CCM 3239 (formerly 'Streptomyces aureofaciens CCM 3239'), the producer of the angucycline-type antibiotic auricin.</title>
        <authorList>
            <person name="Busche T."/>
            <person name="Novakova R."/>
            <person name="Al'Dilaimi A."/>
            <person name="Homerova D."/>
            <person name="Feckova L."/>
            <person name="Rezuchova B."/>
            <person name="Mingyar E."/>
            <person name="Csolleiova D."/>
            <person name="Bekeova C."/>
            <person name="Winkler A."/>
            <person name="Sevcikova B."/>
            <person name="Kalinowski J."/>
            <person name="Kormanec J."/>
            <person name="Ruckert C."/>
        </authorList>
    </citation>
    <scope>NUCLEOTIDE SEQUENCE [LARGE SCALE GENOMIC DNA]</scope>
    <source>
        <strain evidence="3 4">CCM 3239</strain>
    </source>
</reference>
<dbReference type="AlphaFoldDB" id="A0A2K8PJD5"/>
<keyword evidence="2" id="KW-0812">Transmembrane</keyword>
<dbReference type="OrthoDB" id="4337018at2"/>
<dbReference type="GeneID" id="49386064"/>
<proteinExistence type="predicted"/>
<accession>A0A2K8PJD5</accession>
<keyword evidence="2" id="KW-0472">Membrane</keyword>
<dbReference type="RefSeq" id="WP_051840479.1">
    <property type="nucleotide sequence ID" value="NZ_CP024985.1"/>
</dbReference>
<protein>
    <submittedName>
        <fullName evidence="3">Uncharacterized protein</fullName>
    </submittedName>
</protein>
<organism evidence="3 4">
    <name type="scientific">Streptomyces lavendulae subsp. lavendulae</name>
    <dbReference type="NCBI Taxonomy" id="58340"/>
    <lineage>
        <taxon>Bacteria</taxon>
        <taxon>Bacillati</taxon>
        <taxon>Actinomycetota</taxon>
        <taxon>Actinomycetes</taxon>
        <taxon>Kitasatosporales</taxon>
        <taxon>Streptomycetaceae</taxon>
        <taxon>Streptomyces</taxon>
    </lineage>
</organism>
<feature type="transmembrane region" description="Helical" evidence="2">
    <location>
        <begin position="79"/>
        <end position="101"/>
    </location>
</feature>
<evidence type="ECO:0000256" key="1">
    <source>
        <dbReference type="SAM" id="MobiDB-lite"/>
    </source>
</evidence>